<dbReference type="AlphaFoldDB" id="A0A026X0C0"/>
<feature type="transmembrane region" description="Helical" evidence="1">
    <location>
        <begin position="47"/>
        <end position="71"/>
    </location>
</feature>
<keyword evidence="1" id="KW-0812">Transmembrane</keyword>
<keyword evidence="4" id="KW-1185">Reference proteome</keyword>
<feature type="transmembrane region" description="Helical" evidence="1">
    <location>
        <begin position="12"/>
        <end position="35"/>
    </location>
</feature>
<dbReference type="Proteomes" id="UP000279307">
    <property type="component" value="Chromosome 8"/>
</dbReference>
<dbReference type="STRING" id="2015173.A0A026X0C0"/>
<sequence>MIFSLNELVHWLGLTIFEIWINLVSLTIFTILLALKLDDNYFLGTSGWWAVFSPLFVADGLNTYFCAIIFIRMYMEGMIKMGILRALWSLVSLLLVFVFKYLLCKKLSGQSTLEYSEVLSPVFILLQLIAVRACQLH</sequence>
<reference evidence="3" key="2">
    <citation type="journal article" date="2018" name="Genome Res.">
        <title>The genomic architecture and molecular evolution of ant odorant receptors.</title>
        <authorList>
            <person name="McKenzie S.K."/>
            <person name="Kronauer D.J.C."/>
        </authorList>
    </citation>
    <scope>NUCLEOTIDE SEQUENCE [LARGE SCALE GENOMIC DNA]</scope>
    <source>
        <strain evidence="3">Clonal line C1</strain>
    </source>
</reference>
<dbReference type="Pfam" id="PF10269">
    <property type="entry name" value="Tmemb_185A"/>
    <property type="match status" value="1"/>
</dbReference>
<dbReference type="EMBL" id="QOIP01000008">
    <property type="protein sequence ID" value="RLU19498.1"/>
    <property type="molecule type" value="Genomic_DNA"/>
</dbReference>
<name>A0A026X0C0_OOCBI</name>
<dbReference type="Proteomes" id="UP000053097">
    <property type="component" value="Unassembled WGS sequence"/>
</dbReference>
<evidence type="ECO:0000313" key="4">
    <source>
        <dbReference type="Proteomes" id="UP000053097"/>
    </source>
</evidence>
<dbReference type="GO" id="GO:0006874">
    <property type="term" value="P:intracellular calcium ion homeostasis"/>
    <property type="evidence" value="ECO:0007669"/>
    <property type="project" value="TreeGrafter"/>
</dbReference>
<keyword evidence="1" id="KW-1133">Transmembrane helix</keyword>
<protein>
    <recommendedName>
        <fullName evidence="5">Transmembrane protein</fullName>
    </recommendedName>
</protein>
<accession>A0A026X0C0</accession>
<organism evidence="2 4">
    <name type="scientific">Ooceraea biroi</name>
    <name type="common">Clonal raider ant</name>
    <name type="synonym">Cerapachys biroi</name>
    <dbReference type="NCBI Taxonomy" id="2015173"/>
    <lineage>
        <taxon>Eukaryota</taxon>
        <taxon>Metazoa</taxon>
        <taxon>Ecdysozoa</taxon>
        <taxon>Arthropoda</taxon>
        <taxon>Hexapoda</taxon>
        <taxon>Insecta</taxon>
        <taxon>Pterygota</taxon>
        <taxon>Neoptera</taxon>
        <taxon>Endopterygota</taxon>
        <taxon>Hymenoptera</taxon>
        <taxon>Apocrita</taxon>
        <taxon>Aculeata</taxon>
        <taxon>Formicoidea</taxon>
        <taxon>Formicidae</taxon>
        <taxon>Dorylinae</taxon>
        <taxon>Ooceraea</taxon>
    </lineage>
</organism>
<dbReference type="PANTHER" id="PTHR13568">
    <property type="entry name" value="FAM11A, B PROTEIN"/>
    <property type="match status" value="1"/>
</dbReference>
<evidence type="ECO:0000256" key="1">
    <source>
        <dbReference type="SAM" id="Phobius"/>
    </source>
</evidence>
<evidence type="ECO:0008006" key="5">
    <source>
        <dbReference type="Google" id="ProtNLM"/>
    </source>
</evidence>
<reference evidence="3" key="3">
    <citation type="submission" date="2018-07" db="EMBL/GenBank/DDBJ databases">
        <authorList>
            <person name="Mckenzie S.K."/>
            <person name="Kronauer D.J.C."/>
        </authorList>
    </citation>
    <scope>NUCLEOTIDE SEQUENCE</scope>
    <source>
        <strain evidence="3">Clonal line C1</strain>
    </source>
</reference>
<dbReference type="OMA" id="LNTYFCA"/>
<dbReference type="PANTHER" id="PTHR13568:SF9">
    <property type="entry name" value="TRANSMEMBRANE PROTEIN 203"/>
    <property type="match status" value="1"/>
</dbReference>
<dbReference type="EMBL" id="KK107064">
    <property type="protein sequence ID" value="EZA60844.1"/>
    <property type="molecule type" value="Genomic_DNA"/>
</dbReference>
<dbReference type="GO" id="GO:0005783">
    <property type="term" value="C:endoplasmic reticulum"/>
    <property type="evidence" value="ECO:0007669"/>
    <property type="project" value="TreeGrafter"/>
</dbReference>
<dbReference type="InterPro" id="IPR019396">
    <property type="entry name" value="TM_Fragile-X-F-assoc"/>
</dbReference>
<gene>
    <name evidence="3" type="ORF">DMN91_008055</name>
    <name evidence="2" type="ORF">X777_13046</name>
</gene>
<proteinExistence type="predicted"/>
<reference evidence="2 4" key="1">
    <citation type="journal article" date="2014" name="Curr. Biol.">
        <title>The genome of the clonal raider ant Cerapachys biroi.</title>
        <authorList>
            <person name="Oxley P.R."/>
            <person name="Ji L."/>
            <person name="Fetter-Pruneda I."/>
            <person name="McKenzie S.K."/>
            <person name="Li C."/>
            <person name="Hu H."/>
            <person name="Zhang G."/>
            <person name="Kronauer D.J."/>
        </authorList>
    </citation>
    <scope>NUCLEOTIDE SEQUENCE [LARGE SCALE GENOMIC DNA]</scope>
</reference>
<evidence type="ECO:0000313" key="2">
    <source>
        <dbReference type="EMBL" id="EZA60844.1"/>
    </source>
</evidence>
<dbReference type="OrthoDB" id="6234541at2759"/>
<evidence type="ECO:0000313" key="3">
    <source>
        <dbReference type="EMBL" id="RLU19498.1"/>
    </source>
</evidence>
<keyword evidence="1" id="KW-0472">Membrane</keyword>
<feature type="transmembrane region" description="Helical" evidence="1">
    <location>
        <begin position="83"/>
        <end position="103"/>
    </location>
</feature>
<dbReference type="CDD" id="cd22816">
    <property type="entry name" value="TMEM203"/>
    <property type="match status" value="1"/>
</dbReference>